<evidence type="ECO:0000313" key="3">
    <source>
        <dbReference type="Proteomes" id="UP001519289"/>
    </source>
</evidence>
<accession>A0ABS4JUM2</accession>
<feature type="transmembrane region" description="Helical" evidence="1">
    <location>
        <begin position="24"/>
        <end position="43"/>
    </location>
</feature>
<protein>
    <submittedName>
        <fullName evidence="2">Uncharacterized membrane-anchored protein YhcB (DUF1043 family)</fullName>
    </submittedName>
</protein>
<keyword evidence="3" id="KW-1185">Reference proteome</keyword>
<name>A0ABS4JUM2_9FIRM</name>
<reference evidence="2 3" key="1">
    <citation type="submission" date="2021-03" db="EMBL/GenBank/DDBJ databases">
        <title>Genomic Encyclopedia of Type Strains, Phase IV (KMG-IV): sequencing the most valuable type-strain genomes for metagenomic binning, comparative biology and taxonomic classification.</title>
        <authorList>
            <person name="Goeker M."/>
        </authorList>
    </citation>
    <scope>NUCLEOTIDE SEQUENCE [LARGE SCALE GENOMIC DNA]</scope>
    <source>
        <strain evidence="2 3">DSM 27138</strain>
    </source>
</reference>
<gene>
    <name evidence="2" type="ORF">J2Z79_002668</name>
</gene>
<keyword evidence="1" id="KW-0472">Membrane</keyword>
<comment type="caution">
    <text evidence="2">The sequence shown here is derived from an EMBL/GenBank/DDBJ whole genome shotgun (WGS) entry which is preliminary data.</text>
</comment>
<evidence type="ECO:0000256" key="1">
    <source>
        <dbReference type="SAM" id="Phobius"/>
    </source>
</evidence>
<organism evidence="2 3">
    <name type="scientific">Symbiobacterium terraclitae</name>
    <dbReference type="NCBI Taxonomy" id="557451"/>
    <lineage>
        <taxon>Bacteria</taxon>
        <taxon>Bacillati</taxon>
        <taxon>Bacillota</taxon>
        <taxon>Clostridia</taxon>
        <taxon>Eubacteriales</taxon>
        <taxon>Symbiobacteriaceae</taxon>
        <taxon>Symbiobacterium</taxon>
    </lineage>
</organism>
<keyword evidence="1" id="KW-0812">Transmembrane</keyword>
<feature type="transmembrane region" description="Helical" evidence="1">
    <location>
        <begin position="55"/>
        <end position="74"/>
    </location>
</feature>
<keyword evidence="1" id="KW-1133">Transmembrane helix</keyword>
<dbReference type="Proteomes" id="UP001519289">
    <property type="component" value="Unassembled WGS sequence"/>
</dbReference>
<evidence type="ECO:0000313" key="2">
    <source>
        <dbReference type="EMBL" id="MBP2019241.1"/>
    </source>
</evidence>
<sequence length="124" mass="13604">MDRYFPGYLREHAARVWLRAGRVAYLYATTGALIGYLVGYLINPLLTQSLNREETIFLGLVGGVVGGFLGWQLGETRAEALRLQAQLALCQAQIEENTRVAQAAGADSPPRTCLGRRATLRGRP</sequence>
<dbReference type="EMBL" id="JAGGLG010000025">
    <property type="protein sequence ID" value="MBP2019241.1"/>
    <property type="molecule type" value="Genomic_DNA"/>
</dbReference>
<proteinExistence type="predicted"/>
<dbReference type="RefSeq" id="WP_209467359.1">
    <property type="nucleotide sequence ID" value="NZ_JAGGLG010000025.1"/>
</dbReference>